<organism evidence="3 4">
    <name type="scientific">Gemmatimonas aurantiaca</name>
    <dbReference type="NCBI Taxonomy" id="173480"/>
    <lineage>
        <taxon>Bacteria</taxon>
        <taxon>Pseudomonadati</taxon>
        <taxon>Gemmatimonadota</taxon>
        <taxon>Gemmatimonadia</taxon>
        <taxon>Gemmatimonadales</taxon>
        <taxon>Gemmatimonadaceae</taxon>
        <taxon>Gemmatimonas</taxon>
    </lineage>
</organism>
<dbReference type="InterPro" id="IPR007076">
    <property type="entry name" value="TfoX_N"/>
</dbReference>
<feature type="region of interest" description="Disordered" evidence="1">
    <location>
        <begin position="98"/>
        <end position="138"/>
    </location>
</feature>
<evidence type="ECO:0000313" key="3">
    <source>
        <dbReference type="EMBL" id="HCT59209.1"/>
    </source>
</evidence>
<feature type="compositionally biased region" description="Low complexity" evidence="1">
    <location>
        <begin position="106"/>
        <end position="131"/>
    </location>
</feature>
<reference evidence="3 4" key="1">
    <citation type="journal article" date="2018" name="Nat. Biotechnol.">
        <title>A standardized bacterial taxonomy based on genome phylogeny substantially revises the tree of life.</title>
        <authorList>
            <person name="Parks D.H."/>
            <person name="Chuvochina M."/>
            <person name="Waite D.W."/>
            <person name="Rinke C."/>
            <person name="Skarshewski A."/>
            <person name="Chaumeil P.A."/>
            <person name="Hugenholtz P."/>
        </authorList>
    </citation>
    <scope>NUCLEOTIDE SEQUENCE [LARGE SCALE GENOMIC DNA]</scope>
    <source>
        <strain evidence="3">UBA8844</strain>
    </source>
</reference>
<name>A0A3D4VDN0_9BACT</name>
<dbReference type="Pfam" id="PF04993">
    <property type="entry name" value="TfoX_N"/>
    <property type="match status" value="1"/>
</dbReference>
<evidence type="ECO:0000259" key="2">
    <source>
        <dbReference type="Pfam" id="PF04993"/>
    </source>
</evidence>
<gene>
    <name evidence="3" type="ORF">DGD08_18565</name>
</gene>
<dbReference type="OMA" id="AMMGEYI"/>
<dbReference type="SUPFAM" id="SSF159894">
    <property type="entry name" value="YgaC/TfoX-N like"/>
    <property type="match status" value="1"/>
</dbReference>
<evidence type="ECO:0000256" key="1">
    <source>
        <dbReference type="SAM" id="MobiDB-lite"/>
    </source>
</evidence>
<protein>
    <submittedName>
        <fullName evidence="3">TfoX domain-containing protein</fullName>
    </submittedName>
</protein>
<comment type="caution">
    <text evidence="3">The sequence shown here is derived from an EMBL/GenBank/DDBJ whole genome shotgun (WGS) entry which is preliminary data.</text>
</comment>
<dbReference type="AlphaFoldDB" id="A0A3D4VDN0"/>
<proteinExistence type="predicted"/>
<dbReference type="Gene3D" id="3.30.1460.30">
    <property type="entry name" value="YgaC/TfoX-N like chaperone"/>
    <property type="match status" value="1"/>
</dbReference>
<accession>A0A3D4VDN0</accession>
<sequence>MGSSQDYVDFVTERIALGARLTTRKMFGEYALYLDGKVLVLICDNSVFLKPLPANAALATGLPQGSPYPGAKAHWVLDELLEDRDRLQEILQVTADALPAPKPKTQKAAKTSKAANTKTAKTAKTSKTAKVAPKRRKP</sequence>
<feature type="domain" description="TfoX N-terminal" evidence="2">
    <location>
        <begin position="20"/>
        <end position="96"/>
    </location>
</feature>
<evidence type="ECO:0000313" key="4">
    <source>
        <dbReference type="Proteomes" id="UP000264071"/>
    </source>
</evidence>
<dbReference type="EMBL" id="DPIY01000012">
    <property type="protein sequence ID" value="HCT59209.1"/>
    <property type="molecule type" value="Genomic_DNA"/>
</dbReference>
<dbReference type="Proteomes" id="UP000264071">
    <property type="component" value="Unassembled WGS sequence"/>
</dbReference>